<feature type="transmembrane region" description="Helical" evidence="9">
    <location>
        <begin position="73"/>
        <end position="94"/>
    </location>
</feature>
<dbReference type="GO" id="GO:0016020">
    <property type="term" value="C:membrane"/>
    <property type="evidence" value="ECO:0007669"/>
    <property type="project" value="UniProtKB-SubCell"/>
</dbReference>
<dbReference type="AlphaFoldDB" id="A0ABD2QK52"/>
<evidence type="ECO:0000259" key="10">
    <source>
        <dbReference type="PROSITE" id="PS50089"/>
    </source>
</evidence>
<dbReference type="InterPro" id="IPR025754">
    <property type="entry name" value="TRC8_N_dom"/>
</dbReference>
<evidence type="ECO:0000256" key="4">
    <source>
        <dbReference type="ARBA" id="ARBA00022771"/>
    </source>
</evidence>
<evidence type="ECO:0000256" key="8">
    <source>
        <dbReference type="PROSITE-ProRule" id="PRU00175"/>
    </source>
</evidence>
<keyword evidence="3" id="KW-0479">Metal-binding</keyword>
<organism evidence="11 12">
    <name type="scientific">Cichlidogyrus casuarinus</name>
    <dbReference type="NCBI Taxonomy" id="1844966"/>
    <lineage>
        <taxon>Eukaryota</taxon>
        <taxon>Metazoa</taxon>
        <taxon>Spiralia</taxon>
        <taxon>Lophotrochozoa</taxon>
        <taxon>Platyhelminthes</taxon>
        <taxon>Monogenea</taxon>
        <taxon>Monopisthocotylea</taxon>
        <taxon>Dactylogyridea</taxon>
        <taxon>Ancyrocephalidae</taxon>
        <taxon>Cichlidogyrus</taxon>
    </lineage>
</organism>
<evidence type="ECO:0000256" key="6">
    <source>
        <dbReference type="ARBA" id="ARBA00022989"/>
    </source>
</evidence>
<feature type="domain" description="RING-type" evidence="10">
    <location>
        <begin position="573"/>
        <end position="613"/>
    </location>
</feature>
<dbReference type="Pfam" id="PF13639">
    <property type="entry name" value="zf-RING_2"/>
    <property type="match status" value="1"/>
</dbReference>
<evidence type="ECO:0000313" key="11">
    <source>
        <dbReference type="EMBL" id="KAL3319938.1"/>
    </source>
</evidence>
<dbReference type="EMBL" id="JBJKFK010000088">
    <property type="protein sequence ID" value="KAL3319938.1"/>
    <property type="molecule type" value="Genomic_DNA"/>
</dbReference>
<keyword evidence="2 9" id="KW-0812">Transmembrane</keyword>
<feature type="transmembrane region" description="Helical" evidence="9">
    <location>
        <begin position="48"/>
        <end position="67"/>
    </location>
</feature>
<dbReference type="SMART" id="SM00184">
    <property type="entry name" value="RING"/>
    <property type="match status" value="1"/>
</dbReference>
<dbReference type="InterPro" id="IPR013083">
    <property type="entry name" value="Znf_RING/FYVE/PHD"/>
</dbReference>
<keyword evidence="6 9" id="KW-1133">Transmembrane helix</keyword>
<proteinExistence type="predicted"/>
<accession>A0ABD2QK52</accession>
<name>A0ABD2QK52_9PLAT</name>
<comment type="caution">
    <text evidence="11">The sequence shown here is derived from an EMBL/GenBank/DDBJ whole genome shotgun (WGS) entry which is preliminary data.</text>
</comment>
<evidence type="ECO:0000256" key="5">
    <source>
        <dbReference type="ARBA" id="ARBA00022833"/>
    </source>
</evidence>
<dbReference type="Gene3D" id="3.30.40.10">
    <property type="entry name" value="Zinc/RING finger domain, C3HC4 (zinc finger)"/>
    <property type="match status" value="1"/>
</dbReference>
<keyword evidence="12" id="KW-1185">Reference proteome</keyword>
<keyword evidence="4 8" id="KW-0863">Zinc-finger</keyword>
<dbReference type="SUPFAM" id="SSF57850">
    <property type="entry name" value="RING/U-box"/>
    <property type="match status" value="1"/>
</dbReference>
<dbReference type="InterPro" id="IPR050731">
    <property type="entry name" value="HRD1_E3_ubiq-ligases"/>
</dbReference>
<evidence type="ECO:0000256" key="3">
    <source>
        <dbReference type="ARBA" id="ARBA00022723"/>
    </source>
</evidence>
<feature type="transmembrane region" description="Helical" evidence="9">
    <location>
        <begin position="333"/>
        <end position="353"/>
    </location>
</feature>
<feature type="transmembrane region" description="Helical" evidence="9">
    <location>
        <begin position="131"/>
        <end position="149"/>
    </location>
</feature>
<dbReference type="PROSITE" id="PS50089">
    <property type="entry name" value="ZF_RING_2"/>
    <property type="match status" value="1"/>
</dbReference>
<sequence>MPPNRHSYKNLLYFQSKSFKSLNYRYSTQVCVDATNAEESLYYNYQTFAFNPFVCLLNSPVLAPVFSKVCSSVVHFFPILWLLISSFLIFYKFIFQTVTSHLRGQFRTERQRYNELQLTEFIQFHWNRLNVLKCFMLFWFIKTFAVLLLGPDYFPLFSLFTAHAKFKGLSESFFVSVSSYIPSMLHLIQHPDPSLFIEYGKYPQLLQPTVMETLYVFQVRLLCAILVHGTESWISFIATLIVLGWISARFLTATVYLFDITGSIFQRFETILQDPPGDIDVWNALEDTEGGNQRFHFVAAEMLHGADFFCIIPFVILAIQYDISKLCMIDRAYLFLHGLILTVIMFFYCFEAIIRSKMLDLFDRNSQVGINRFYLLISHVQLISAAFIVSFSTFKAIIYLLGSTDFFQPVQALNASNDFNQAQKLAFEIVFEGRRGLFSATALSARRVKLIMCAIQWSINIASNLLEYSFLLYRSRNSNWAEFDDWVWCVRLITAVTDYIFTVMSFFMILWLSIFDSFGFFRTLILLVYLYFVIYPTAHRGYTWLRWKLFFTIRIMTMRNPSQRELDIEGDNCAICYEVMTPKTGKVTRCGHYFHLECLTLWMKRNPTCPMCHADMLSKNVRNMRLIRYEESIIDVGKASTPATDNTSESSTSATRT</sequence>
<evidence type="ECO:0000256" key="2">
    <source>
        <dbReference type="ARBA" id="ARBA00022692"/>
    </source>
</evidence>
<evidence type="ECO:0000313" key="12">
    <source>
        <dbReference type="Proteomes" id="UP001626550"/>
    </source>
</evidence>
<feature type="transmembrane region" description="Helical" evidence="9">
    <location>
        <begin position="520"/>
        <end position="538"/>
    </location>
</feature>
<feature type="transmembrane region" description="Helical" evidence="9">
    <location>
        <begin position="492"/>
        <end position="514"/>
    </location>
</feature>
<dbReference type="Proteomes" id="UP001626550">
    <property type="component" value="Unassembled WGS sequence"/>
</dbReference>
<comment type="subcellular location">
    <subcellularLocation>
        <location evidence="1">Membrane</location>
        <topology evidence="1">Multi-pass membrane protein</topology>
    </subcellularLocation>
</comment>
<dbReference type="PANTHER" id="PTHR22763">
    <property type="entry name" value="RING ZINC FINGER PROTEIN"/>
    <property type="match status" value="1"/>
</dbReference>
<evidence type="ECO:0000256" key="1">
    <source>
        <dbReference type="ARBA" id="ARBA00004141"/>
    </source>
</evidence>
<keyword evidence="7 9" id="KW-0472">Membrane</keyword>
<dbReference type="Pfam" id="PF13705">
    <property type="entry name" value="TRC8_N"/>
    <property type="match status" value="1"/>
</dbReference>
<feature type="transmembrane region" description="Helical" evidence="9">
    <location>
        <begin position="373"/>
        <end position="401"/>
    </location>
</feature>
<evidence type="ECO:0000256" key="7">
    <source>
        <dbReference type="ARBA" id="ARBA00023136"/>
    </source>
</evidence>
<dbReference type="InterPro" id="IPR001841">
    <property type="entry name" value="Znf_RING"/>
</dbReference>
<feature type="transmembrane region" description="Helical" evidence="9">
    <location>
        <begin position="209"/>
        <end position="227"/>
    </location>
</feature>
<evidence type="ECO:0000256" key="9">
    <source>
        <dbReference type="SAM" id="Phobius"/>
    </source>
</evidence>
<feature type="transmembrane region" description="Helical" evidence="9">
    <location>
        <begin position="302"/>
        <end position="321"/>
    </location>
</feature>
<reference evidence="11 12" key="1">
    <citation type="submission" date="2024-11" db="EMBL/GenBank/DDBJ databases">
        <title>Adaptive evolution of stress response genes in parasites aligns with host niche diversity.</title>
        <authorList>
            <person name="Hahn C."/>
            <person name="Resl P."/>
        </authorList>
    </citation>
    <scope>NUCLEOTIDE SEQUENCE [LARGE SCALE GENOMIC DNA]</scope>
    <source>
        <strain evidence="11">EGGRZ-B1_66</strain>
        <tissue evidence="11">Body</tissue>
    </source>
</reference>
<protein>
    <recommendedName>
        <fullName evidence="10">RING-type domain-containing protein</fullName>
    </recommendedName>
</protein>
<feature type="transmembrane region" description="Helical" evidence="9">
    <location>
        <begin position="233"/>
        <end position="258"/>
    </location>
</feature>
<dbReference type="PANTHER" id="PTHR22763:SF183">
    <property type="entry name" value="RING-TYPE DOMAIN-CONTAINING PROTEIN"/>
    <property type="match status" value="1"/>
</dbReference>
<gene>
    <name evidence="11" type="ORF">Ciccas_001366</name>
</gene>
<keyword evidence="5" id="KW-0862">Zinc</keyword>
<dbReference type="GO" id="GO:0008270">
    <property type="term" value="F:zinc ion binding"/>
    <property type="evidence" value="ECO:0007669"/>
    <property type="project" value="UniProtKB-KW"/>
</dbReference>